<dbReference type="PANTHER" id="PTHR48080:SF2">
    <property type="entry name" value="D-GALACTONATE DEHYDRATASE"/>
    <property type="match status" value="1"/>
</dbReference>
<dbReference type="SUPFAM" id="SSF54826">
    <property type="entry name" value="Enolase N-terminal domain-like"/>
    <property type="match status" value="1"/>
</dbReference>
<sequence length="394" mass="43280">MKITRVQATAVSIPFDAPYIWSVGEYTGITRVIVEVETDDGIVGIGEAPSWECEADINDHMAAKLIGADPIDLEACELLCVPETKVLANTDGNTPLKSFGGIEMALWDIRGKAWNLPLYKLLGGAVRKEIPFTEYYAFRPQNGNAGGLKTAAEIADYCARMRSEHGSTFFEGKCSTGNPALDIEVTRAVRDAVGEDAMIRLDGNMAWTLPSAQQLLSGIEPLNIRNFEDPVPTFWEMEKLRKHSAIPFSTHTPDLALATRIGVPDTFVLNLTALGGISRTLRFIAACEHMGIGFWFYSGDTGLATTAYLHVTAAVRHICEPHQSLFRFMTEDVIEEGPYNAVNNTVPVPEGPGLGVTLSRENMQRCHRRFVEQGPMAQYLDPAKSNTYLRVPLG</sequence>
<proteinExistence type="predicted"/>
<feature type="domain" description="Mandelate racemase/muconate lactonizing enzyme C-terminal" evidence="2">
    <location>
        <begin position="151"/>
        <end position="247"/>
    </location>
</feature>
<name>A0A1G5AW22_9BACT</name>
<dbReference type="Pfam" id="PF13378">
    <property type="entry name" value="MR_MLE_C"/>
    <property type="match status" value="1"/>
</dbReference>
<dbReference type="Gene3D" id="3.20.20.120">
    <property type="entry name" value="Enolase-like C-terminal domain"/>
    <property type="match status" value="1"/>
</dbReference>
<dbReference type="RefSeq" id="WP_092207812.1">
    <property type="nucleotide sequence ID" value="NZ_FMUX01000001.1"/>
</dbReference>
<dbReference type="InterPro" id="IPR013342">
    <property type="entry name" value="Mandelate_racemase_C"/>
</dbReference>
<dbReference type="STRING" id="419481.SAMN05216233_101482"/>
<dbReference type="OrthoDB" id="9782675at2"/>
<accession>A0A1G5AW22</accession>
<dbReference type="GO" id="GO:0016829">
    <property type="term" value="F:lyase activity"/>
    <property type="evidence" value="ECO:0007669"/>
    <property type="project" value="UniProtKB-KW"/>
</dbReference>
<dbReference type="InterPro" id="IPR029017">
    <property type="entry name" value="Enolase-like_N"/>
</dbReference>
<dbReference type="Gene3D" id="3.30.390.10">
    <property type="entry name" value="Enolase-like, N-terminal domain"/>
    <property type="match status" value="1"/>
</dbReference>
<dbReference type="SMART" id="SM00922">
    <property type="entry name" value="MR_MLE"/>
    <property type="match status" value="1"/>
</dbReference>
<dbReference type="InterPro" id="IPR029065">
    <property type="entry name" value="Enolase_C-like"/>
</dbReference>
<protein>
    <submittedName>
        <fullName evidence="3">Glucarate dehydratase</fullName>
    </submittedName>
</protein>
<dbReference type="Pfam" id="PF02746">
    <property type="entry name" value="MR_MLE_N"/>
    <property type="match status" value="1"/>
</dbReference>
<reference evidence="3 4" key="1">
    <citation type="submission" date="2016-10" db="EMBL/GenBank/DDBJ databases">
        <authorList>
            <person name="de Groot N.N."/>
        </authorList>
    </citation>
    <scope>NUCLEOTIDE SEQUENCE [LARGE SCALE GENOMIC DNA]</scope>
    <source>
        <strain evidence="3 4">AA1</strain>
    </source>
</reference>
<dbReference type="Proteomes" id="UP000198870">
    <property type="component" value="Unassembled WGS sequence"/>
</dbReference>
<dbReference type="InterPro" id="IPR034593">
    <property type="entry name" value="DgoD-like"/>
</dbReference>
<dbReference type="InterPro" id="IPR036849">
    <property type="entry name" value="Enolase-like_C_sf"/>
</dbReference>
<dbReference type="CDD" id="cd03316">
    <property type="entry name" value="MR_like"/>
    <property type="match status" value="1"/>
</dbReference>
<evidence type="ECO:0000313" key="4">
    <source>
        <dbReference type="Proteomes" id="UP000198870"/>
    </source>
</evidence>
<dbReference type="EMBL" id="FMUX01000001">
    <property type="protein sequence ID" value="SCX82024.1"/>
    <property type="molecule type" value="Genomic_DNA"/>
</dbReference>
<evidence type="ECO:0000256" key="1">
    <source>
        <dbReference type="ARBA" id="ARBA00023239"/>
    </source>
</evidence>
<gene>
    <name evidence="3" type="ORF">SAMN05216233_101482</name>
</gene>
<dbReference type="AlphaFoldDB" id="A0A1G5AW22"/>
<organism evidence="3 4">
    <name type="scientific">Desulfoluna spongiiphila</name>
    <dbReference type="NCBI Taxonomy" id="419481"/>
    <lineage>
        <taxon>Bacteria</taxon>
        <taxon>Pseudomonadati</taxon>
        <taxon>Thermodesulfobacteriota</taxon>
        <taxon>Desulfobacteria</taxon>
        <taxon>Desulfobacterales</taxon>
        <taxon>Desulfolunaceae</taxon>
        <taxon>Desulfoluna</taxon>
    </lineage>
</organism>
<evidence type="ECO:0000313" key="3">
    <source>
        <dbReference type="EMBL" id="SCX82024.1"/>
    </source>
</evidence>
<keyword evidence="4" id="KW-1185">Reference proteome</keyword>
<evidence type="ECO:0000259" key="2">
    <source>
        <dbReference type="SMART" id="SM00922"/>
    </source>
</evidence>
<dbReference type="PANTHER" id="PTHR48080">
    <property type="entry name" value="D-GALACTONATE DEHYDRATASE-RELATED"/>
    <property type="match status" value="1"/>
</dbReference>
<dbReference type="SUPFAM" id="SSF51604">
    <property type="entry name" value="Enolase C-terminal domain-like"/>
    <property type="match status" value="1"/>
</dbReference>
<dbReference type="InterPro" id="IPR013341">
    <property type="entry name" value="Mandelate_racemase_N_dom"/>
</dbReference>
<keyword evidence="1" id="KW-0456">Lyase</keyword>